<dbReference type="EMBL" id="JACJUD010000002">
    <property type="protein sequence ID" value="MBB2494486.1"/>
    <property type="molecule type" value="Genomic_DNA"/>
</dbReference>
<protein>
    <submittedName>
        <fullName evidence="3">Major capsid protein</fullName>
    </submittedName>
</protein>
<gene>
    <name evidence="3" type="ORF">H3H51_05590</name>
</gene>
<dbReference type="Gene3D" id="1.20.5.230">
    <property type="match status" value="1"/>
</dbReference>
<comment type="caution">
    <text evidence="3">The sequence shown here is derived from an EMBL/GenBank/DDBJ whole genome shotgun (WGS) entry which is preliminary data.</text>
</comment>
<evidence type="ECO:0000256" key="1">
    <source>
        <dbReference type="SAM" id="Phobius"/>
    </source>
</evidence>
<name>A0A7W4LJX1_9GAMM</name>
<keyword evidence="2" id="KW-0732">Signal</keyword>
<evidence type="ECO:0000313" key="3">
    <source>
        <dbReference type="EMBL" id="MBB2494486.1"/>
    </source>
</evidence>
<dbReference type="Proteomes" id="UP000542720">
    <property type="component" value="Unassembled WGS sequence"/>
</dbReference>
<reference evidence="3 4" key="1">
    <citation type="submission" date="2020-08" db="EMBL/GenBank/DDBJ databases">
        <authorList>
            <person name="Kim C.M."/>
        </authorList>
    </citation>
    <scope>NUCLEOTIDE SEQUENCE [LARGE SCALE GENOMIC DNA]</scope>
    <source>
        <strain evidence="3 4">UL070</strain>
    </source>
</reference>
<feature type="signal peptide" evidence="2">
    <location>
        <begin position="1"/>
        <end position="30"/>
    </location>
</feature>
<dbReference type="AlphaFoldDB" id="A0A7W4LJX1"/>
<accession>A0A7W4LJX1</accession>
<dbReference type="SUPFAM" id="SSF57987">
    <property type="entry name" value="Inovirus (filamentous phage) major coat protein"/>
    <property type="match status" value="1"/>
</dbReference>
<evidence type="ECO:0000256" key="2">
    <source>
        <dbReference type="SAM" id="SignalP"/>
    </source>
</evidence>
<feature type="chain" id="PRO_5030958972" evidence="2">
    <location>
        <begin position="31"/>
        <end position="78"/>
    </location>
</feature>
<dbReference type="RefSeq" id="WP_183088063.1">
    <property type="nucleotide sequence ID" value="NZ_JACJUD010000002.1"/>
</dbReference>
<evidence type="ECO:0000313" key="4">
    <source>
        <dbReference type="Proteomes" id="UP000542720"/>
    </source>
</evidence>
<organism evidence="3 4">
    <name type="scientific">Aquipseudomonas ullengensis</name>
    <dbReference type="NCBI Taxonomy" id="2759166"/>
    <lineage>
        <taxon>Bacteria</taxon>
        <taxon>Pseudomonadati</taxon>
        <taxon>Pseudomonadota</taxon>
        <taxon>Gammaproteobacteria</taxon>
        <taxon>Pseudomonadales</taxon>
        <taxon>Pseudomonadaceae</taxon>
        <taxon>Aquipseudomonas</taxon>
    </lineage>
</organism>
<keyword evidence="4" id="KW-1185">Reference proteome</keyword>
<keyword evidence="1" id="KW-1133">Transmembrane helix</keyword>
<feature type="transmembrane region" description="Helical" evidence="1">
    <location>
        <begin position="54"/>
        <end position="75"/>
    </location>
</feature>
<sequence>MNQLNRFTRSARNLALVVGVSVFSAGQAMAAAIPIDISGIEEQINAGATSAGSVAGYVALALAVLACAGVIFGMLRKS</sequence>
<keyword evidence="1" id="KW-0812">Transmembrane</keyword>
<proteinExistence type="predicted"/>
<keyword evidence="1" id="KW-0472">Membrane</keyword>